<evidence type="ECO:0000313" key="3">
    <source>
        <dbReference type="EMBL" id="MCG7322947.1"/>
    </source>
</evidence>
<reference evidence="3 4" key="1">
    <citation type="submission" date="2022-02" db="EMBL/GenBank/DDBJ databases">
        <title>Uncovering new skin microbiome diversity through culturing and metagenomics.</title>
        <authorList>
            <person name="Conlan S."/>
            <person name="Deming C."/>
            <person name="Nisc Comparative Sequencing Program N."/>
            <person name="Segre J.A."/>
        </authorList>
    </citation>
    <scope>NUCLEOTIDE SEQUENCE [LARGE SCALE GENOMIC DNA]</scope>
    <source>
        <strain evidence="3 4">ACRQZ</strain>
    </source>
</reference>
<organism evidence="3 4">
    <name type="scientific">Arsenicicoccus bolidensis</name>
    <dbReference type="NCBI Taxonomy" id="229480"/>
    <lineage>
        <taxon>Bacteria</taxon>
        <taxon>Bacillati</taxon>
        <taxon>Actinomycetota</taxon>
        <taxon>Actinomycetes</taxon>
        <taxon>Micrococcales</taxon>
        <taxon>Intrasporangiaceae</taxon>
        <taxon>Arsenicicoccus</taxon>
    </lineage>
</organism>
<dbReference type="RefSeq" id="WP_239265404.1">
    <property type="nucleotide sequence ID" value="NZ_JAKRCV010000052.1"/>
</dbReference>
<feature type="region of interest" description="Disordered" evidence="1">
    <location>
        <begin position="62"/>
        <end position="83"/>
    </location>
</feature>
<feature type="transmembrane region" description="Helical" evidence="2">
    <location>
        <begin position="37"/>
        <end position="55"/>
    </location>
</feature>
<evidence type="ECO:0000313" key="4">
    <source>
        <dbReference type="Proteomes" id="UP001521931"/>
    </source>
</evidence>
<keyword evidence="4" id="KW-1185">Reference proteome</keyword>
<accession>A0ABS9Q6G5</accession>
<proteinExistence type="predicted"/>
<dbReference type="EMBL" id="JAKRCV010000052">
    <property type="protein sequence ID" value="MCG7322947.1"/>
    <property type="molecule type" value="Genomic_DNA"/>
</dbReference>
<comment type="caution">
    <text evidence="3">The sequence shown here is derived from an EMBL/GenBank/DDBJ whole genome shotgun (WGS) entry which is preliminary data.</text>
</comment>
<sequence>MDKPSWPSVAGPIGVGTLFVVVTLAFPRGGDLETLGLVLKVALGLWSLYLFVQLFRRILRDDPDFNGESERRFRERHNRPKDS</sequence>
<gene>
    <name evidence="3" type="ORF">MHL29_13770</name>
</gene>
<feature type="compositionally biased region" description="Basic residues" evidence="1">
    <location>
        <begin position="74"/>
        <end position="83"/>
    </location>
</feature>
<keyword evidence="2" id="KW-0812">Transmembrane</keyword>
<keyword evidence="2" id="KW-0472">Membrane</keyword>
<evidence type="ECO:0000256" key="2">
    <source>
        <dbReference type="SAM" id="Phobius"/>
    </source>
</evidence>
<feature type="transmembrane region" description="Helical" evidence="2">
    <location>
        <begin position="6"/>
        <end position="25"/>
    </location>
</feature>
<feature type="compositionally biased region" description="Basic and acidic residues" evidence="1">
    <location>
        <begin position="62"/>
        <end position="73"/>
    </location>
</feature>
<name>A0ABS9Q6G5_9MICO</name>
<dbReference type="Proteomes" id="UP001521931">
    <property type="component" value="Unassembled WGS sequence"/>
</dbReference>
<evidence type="ECO:0000256" key="1">
    <source>
        <dbReference type="SAM" id="MobiDB-lite"/>
    </source>
</evidence>
<protein>
    <submittedName>
        <fullName evidence="3">Uncharacterized protein</fullName>
    </submittedName>
</protein>
<keyword evidence="2" id="KW-1133">Transmembrane helix</keyword>